<protein>
    <submittedName>
        <fullName evidence="1">Uncharacterized protein</fullName>
    </submittedName>
</protein>
<dbReference type="RefSeq" id="WP_257767148.1">
    <property type="nucleotide sequence ID" value="NZ_CP102480.1"/>
</dbReference>
<evidence type="ECO:0000313" key="2">
    <source>
        <dbReference type="Proteomes" id="UP001060336"/>
    </source>
</evidence>
<keyword evidence="2" id="KW-1185">Reference proteome</keyword>
<reference evidence="1" key="1">
    <citation type="submission" date="2022-08" db="EMBL/GenBank/DDBJ databases">
        <title>Nisaea acidiphila sp. nov., isolated from a marine algal debris and emended description of the genus Nisaea Urios et al. 2008.</title>
        <authorList>
            <person name="Kwon K."/>
        </authorList>
    </citation>
    <scope>NUCLEOTIDE SEQUENCE</scope>
    <source>
        <strain evidence="1">MEBiC11861</strain>
    </source>
</reference>
<dbReference type="EMBL" id="CP102480">
    <property type="protein sequence ID" value="UUX48641.1"/>
    <property type="molecule type" value="Genomic_DNA"/>
</dbReference>
<dbReference type="Proteomes" id="UP001060336">
    <property type="component" value="Chromosome"/>
</dbReference>
<dbReference type="AlphaFoldDB" id="A0A9J7APX1"/>
<sequence>MTDQQKAEAQNFKDAICEEVPDFFSRKSRDAIGRAAGRYLQSVRITPTELLHSTRHQRVFSDAGQTLMQAVQKTSIAQVKGTQMPVSERVRRLYELTDALHKTCLEKLEKDPPEKLDKDNLPDLIGMRPGEKPDDYAFRVRAVLTETLDGVKDWVKKFELLHEIGHSITGIEAFGHFDPFIAEILRAPDAAKNIFGQMASTGEEVERLMALYRGEVEPFEAPDKPANAKNFYALAKSGYIPETRDVILRLLIRALESSGKLTRGNLGAELEQVRAIYNKLKTPNGFLGGEECETALQKREASLLSDETIDLVVGGRIDISEKILMALQLRKGAISEKGLDYLSKYVTSVMGQPDFERAVSSNEGSLEDKLALLAKIHKETKANRFPPRIEDRICNVAEELQAALLEKSNFYKKLDGRQATTAAKALKVINMLADGTLIGSGNVKFARKTVHDFMKKPDFLESYIAEGSAETDKKAHLKDLEQRLKAAGLA</sequence>
<gene>
    <name evidence="1" type="ORF">NUH88_14630</name>
</gene>
<proteinExistence type="predicted"/>
<dbReference type="KEGG" id="naci:NUH88_14630"/>
<evidence type="ECO:0000313" key="1">
    <source>
        <dbReference type="EMBL" id="UUX48641.1"/>
    </source>
</evidence>
<name>A0A9J7APX1_9PROT</name>
<accession>A0A9J7APX1</accession>
<organism evidence="1 2">
    <name type="scientific">Nisaea acidiphila</name>
    <dbReference type="NCBI Taxonomy" id="1862145"/>
    <lineage>
        <taxon>Bacteria</taxon>
        <taxon>Pseudomonadati</taxon>
        <taxon>Pseudomonadota</taxon>
        <taxon>Alphaproteobacteria</taxon>
        <taxon>Rhodospirillales</taxon>
        <taxon>Thalassobaculaceae</taxon>
        <taxon>Nisaea</taxon>
    </lineage>
</organism>